<comment type="caution">
    <text evidence="1">The sequence shown here is derived from an EMBL/GenBank/DDBJ whole genome shotgun (WGS) entry which is preliminary data.</text>
</comment>
<dbReference type="PANTHER" id="PTHR33116:SF70">
    <property type="entry name" value="NON-LTR RETROELEMENT REVERSE TRANSCRIPTASE-LIKE PROTEIN"/>
    <property type="match status" value="1"/>
</dbReference>
<organism evidence="1 2">
    <name type="scientific">Liquidambar formosana</name>
    <name type="common">Formosan gum</name>
    <dbReference type="NCBI Taxonomy" id="63359"/>
    <lineage>
        <taxon>Eukaryota</taxon>
        <taxon>Viridiplantae</taxon>
        <taxon>Streptophyta</taxon>
        <taxon>Embryophyta</taxon>
        <taxon>Tracheophyta</taxon>
        <taxon>Spermatophyta</taxon>
        <taxon>Magnoliopsida</taxon>
        <taxon>eudicotyledons</taxon>
        <taxon>Gunneridae</taxon>
        <taxon>Pentapetalae</taxon>
        <taxon>Saxifragales</taxon>
        <taxon>Altingiaceae</taxon>
        <taxon>Liquidambar</taxon>
    </lineage>
</organism>
<sequence>MFHTLRMSRGKFARISVEVDLNHPLVPKVHLGNSWQRVEYEGLHLICFTCGPSKLFPSHIAPPSNLVSPPHLVPSHMPRLPDDSDLGIALANNNVSTSQETLIRHLPKAHSNHCPILIGLQGVSPPNPKLLPFRFQAAWLTHDEFKEVMSSSWDNTETDFLYALSKFTKEELSVIWNGEVSSSFVPGQLMNLSKLKMFISPNLLCQLAKEISHLYNIPLTTDLGKYLGVPLIHSRVSKETYFYVLDKVQNRLSTWNGGSSVWLEELSLVQSVTSTISGYVMQSSKLLEGLLHQLDRVNCKFIWGSMNLIRKFTWLLGIRFVFLKIKEVWVLSNMSAVNNSYIARMW</sequence>
<reference evidence="1 2" key="1">
    <citation type="journal article" date="2024" name="Plant J.">
        <title>Genome sequences and population genomics reveal climatic adaptation and genomic divergence between two closely related sweetgum species.</title>
        <authorList>
            <person name="Xu W.Q."/>
            <person name="Ren C.Q."/>
            <person name="Zhang X.Y."/>
            <person name="Comes H.P."/>
            <person name="Liu X.H."/>
            <person name="Li Y.G."/>
            <person name="Kettle C.J."/>
            <person name="Jalonen R."/>
            <person name="Gaisberger H."/>
            <person name="Ma Y.Z."/>
            <person name="Qiu Y.X."/>
        </authorList>
    </citation>
    <scope>NUCLEOTIDE SEQUENCE [LARGE SCALE GENOMIC DNA]</scope>
    <source>
        <strain evidence="1">Hangzhou</strain>
    </source>
</reference>
<evidence type="ECO:0000313" key="2">
    <source>
        <dbReference type="Proteomes" id="UP001415857"/>
    </source>
</evidence>
<proteinExistence type="predicted"/>
<dbReference type="Proteomes" id="UP001415857">
    <property type="component" value="Unassembled WGS sequence"/>
</dbReference>
<protein>
    <recommendedName>
        <fullName evidence="3">Reverse transcriptase</fullName>
    </recommendedName>
</protein>
<keyword evidence="2" id="KW-1185">Reference proteome</keyword>
<dbReference type="PANTHER" id="PTHR33116">
    <property type="entry name" value="REVERSE TRANSCRIPTASE ZINC-BINDING DOMAIN-CONTAINING PROTEIN-RELATED-RELATED"/>
    <property type="match status" value="1"/>
</dbReference>
<accession>A0AAP0S705</accession>
<dbReference type="AlphaFoldDB" id="A0AAP0S705"/>
<dbReference type="EMBL" id="JBBPBK010000003">
    <property type="protein sequence ID" value="KAK9288380.1"/>
    <property type="molecule type" value="Genomic_DNA"/>
</dbReference>
<evidence type="ECO:0008006" key="3">
    <source>
        <dbReference type="Google" id="ProtNLM"/>
    </source>
</evidence>
<evidence type="ECO:0000313" key="1">
    <source>
        <dbReference type="EMBL" id="KAK9288380.1"/>
    </source>
</evidence>
<name>A0AAP0S705_LIQFO</name>
<gene>
    <name evidence="1" type="ORF">L1049_016835</name>
</gene>